<dbReference type="KEGG" id="msea:METESE_25290"/>
<dbReference type="AlphaFoldDB" id="A0AA48KCX2"/>
<dbReference type="Gene3D" id="3.10.450.50">
    <property type="match status" value="1"/>
</dbReference>
<evidence type="ECO:0000313" key="2">
    <source>
        <dbReference type="Proteomes" id="UP001228113"/>
    </source>
</evidence>
<dbReference type="InterPro" id="IPR009959">
    <property type="entry name" value="Cyclase_SnoaL-like"/>
</dbReference>
<dbReference type="RefSeq" id="WP_243333886.1">
    <property type="nucleotide sequence ID" value="NZ_AP027081.1"/>
</dbReference>
<gene>
    <name evidence="1" type="ORF">METESE_25290</name>
</gene>
<evidence type="ECO:0000313" key="1">
    <source>
        <dbReference type="EMBL" id="BDU77571.1"/>
    </source>
</evidence>
<sequence>MTANKELVRRFNREIIQNGNLEVFRDLVAPDFVNRTAAPGAPNGPEGFLAFFTQVLRRAFTDLQVEIHDQIEENGKVVTRKTLAGTHTGPFLGHAPTGRRITIQVTDIVRIEGGKYAEHWGSADLHGALAQITSA</sequence>
<keyword evidence="2" id="KW-1185">Reference proteome</keyword>
<reference evidence="1" key="1">
    <citation type="journal article" date="2023" name="Int. J. Syst. Evol. Microbiol.">
        <title>Mesoterricola silvestris gen. nov., sp. nov., Mesoterricola sediminis sp. nov., Geothrix oryzae sp. nov., Geothrix edaphica sp. nov., Geothrix rubra sp. nov., and Geothrix limicola sp. nov., six novel members of Acidobacteriota isolated from soils.</title>
        <authorList>
            <person name="Itoh H."/>
            <person name="Sugisawa Y."/>
            <person name="Mise K."/>
            <person name="Xu Z."/>
            <person name="Kuniyasu M."/>
            <person name="Ushijima N."/>
            <person name="Kawano K."/>
            <person name="Kobayashi E."/>
            <person name="Shiratori Y."/>
            <person name="Masuda Y."/>
            <person name="Senoo K."/>
        </authorList>
    </citation>
    <scope>NUCLEOTIDE SEQUENCE</scope>
    <source>
        <strain evidence="1">W786</strain>
    </source>
</reference>
<dbReference type="Pfam" id="PF07366">
    <property type="entry name" value="SnoaL"/>
    <property type="match status" value="1"/>
</dbReference>
<proteinExistence type="predicted"/>
<dbReference type="PANTHER" id="PTHR38436">
    <property type="entry name" value="POLYKETIDE CYCLASE SNOAL-LIKE DOMAIN"/>
    <property type="match status" value="1"/>
</dbReference>
<organism evidence="1 2">
    <name type="scientific">Mesoterricola sediminis</name>
    <dbReference type="NCBI Taxonomy" id="2927980"/>
    <lineage>
        <taxon>Bacteria</taxon>
        <taxon>Pseudomonadati</taxon>
        <taxon>Acidobacteriota</taxon>
        <taxon>Holophagae</taxon>
        <taxon>Holophagales</taxon>
        <taxon>Holophagaceae</taxon>
        <taxon>Mesoterricola</taxon>
    </lineage>
</organism>
<dbReference type="EMBL" id="AP027081">
    <property type="protein sequence ID" value="BDU77571.1"/>
    <property type="molecule type" value="Genomic_DNA"/>
</dbReference>
<protein>
    <recommendedName>
        <fullName evidence="3">Ester cyclase</fullName>
    </recommendedName>
</protein>
<dbReference type="InterPro" id="IPR032710">
    <property type="entry name" value="NTF2-like_dom_sf"/>
</dbReference>
<dbReference type="SUPFAM" id="SSF54427">
    <property type="entry name" value="NTF2-like"/>
    <property type="match status" value="1"/>
</dbReference>
<dbReference type="GO" id="GO:0030638">
    <property type="term" value="P:polyketide metabolic process"/>
    <property type="evidence" value="ECO:0007669"/>
    <property type="project" value="InterPro"/>
</dbReference>
<accession>A0AA48KCX2</accession>
<name>A0AA48KCX2_9BACT</name>
<dbReference type="PANTHER" id="PTHR38436:SF1">
    <property type="entry name" value="ESTER CYCLASE"/>
    <property type="match status" value="1"/>
</dbReference>
<dbReference type="Proteomes" id="UP001228113">
    <property type="component" value="Chromosome"/>
</dbReference>
<evidence type="ECO:0008006" key="3">
    <source>
        <dbReference type="Google" id="ProtNLM"/>
    </source>
</evidence>